<dbReference type="AlphaFoldDB" id="A0A0T6LM76"/>
<dbReference type="Proteomes" id="UP000050867">
    <property type="component" value="Unassembled WGS sequence"/>
</dbReference>
<evidence type="ECO:0000313" key="2">
    <source>
        <dbReference type="EMBL" id="KRV47174.1"/>
    </source>
</evidence>
<feature type="region of interest" description="Disordered" evidence="1">
    <location>
        <begin position="77"/>
        <end position="99"/>
    </location>
</feature>
<evidence type="ECO:0000256" key="1">
    <source>
        <dbReference type="SAM" id="MobiDB-lite"/>
    </source>
</evidence>
<sequence>MGQAGGAALATGGTGTDSDWEELVTTALLGLDRRGAPRRPSAAGTALAETAALLDDADPALAVLDLAALHTVHQRAGLRPAAARPRPEPAPVDPRPPLPRAARHRLATLLADRSSPGGGVAPNLSELLPQWLFAAREHGYRAPEALLPDLLEIARTRSDLRRDALALAGPRGLWLAAANPSWKYALRAGIAPVASGEDEADQKLWEEGLFAERMAMLSQLRARDAGAALSLLRSTWSTERAEDRLLFLDALRTGLCLDDEPFLEGALADRSKNVRVTAAELLSSLPGSALAARMAERARVCVGPETVDGAVRVLVRAPQECDAAMQRDGISPKPPTNRGKRAWWLGQLVESAPLSLWTELFGLPPEKIVALPVADDWRNDLHAAWSRAAVRQRDATWARALLGAPFGDLASEEVPAEAPKKTRTIRRPPDRHWIGRGARGNGPNAYRAGTAGMAGDPAKLLSVLPAAERARWVAGFIRRYGLPEAFQMLGVCAVPWAEPLGRAVVNALAAARDGGHYPWSYSTVIGLAERCLDPELAPWVDALATPAKAAHAAGARSHWSEAFQRLINTLRLRATMLAELAADGAPPDADGGSGG</sequence>
<organism evidence="2 3">
    <name type="scientific">Wenjunlia vitaminophila</name>
    <name type="common">Streptomyces vitaminophilus</name>
    <dbReference type="NCBI Taxonomy" id="76728"/>
    <lineage>
        <taxon>Bacteria</taxon>
        <taxon>Bacillati</taxon>
        <taxon>Actinomycetota</taxon>
        <taxon>Actinomycetes</taxon>
        <taxon>Kitasatosporales</taxon>
        <taxon>Streptomycetaceae</taxon>
        <taxon>Wenjunlia</taxon>
    </lineage>
</organism>
<dbReference type="EMBL" id="LLZU01000038">
    <property type="protein sequence ID" value="KRV47174.1"/>
    <property type="molecule type" value="Genomic_DNA"/>
</dbReference>
<dbReference type="STRING" id="76728.AQ490_08775"/>
<name>A0A0T6LM76_WENVI</name>
<dbReference type="OrthoDB" id="262508at2"/>
<feature type="compositionally biased region" description="Pro residues" evidence="1">
    <location>
        <begin position="88"/>
        <end position="99"/>
    </location>
</feature>
<accession>A0A0T6LM76</accession>
<dbReference type="eggNOG" id="COG5094">
    <property type="taxonomic scope" value="Bacteria"/>
</dbReference>
<evidence type="ECO:0000313" key="3">
    <source>
        <dbReference type="Proteomes" id="UP000050867"/>
    </source>
</evidence>
<dbReference type="Pfam" id="PF18944">
    <property type="entry name" value="DUF5691"/>
    <property type="match status" value="1"/>
</dbReference>
<keyword evidence="3" id="KW-1185">Reference proteome</keyword>
<reference evidence="2 3" key="1">
    <citation type="submission" date="2015-10" db="EMBL/GenBank/DDBJ databases">
        <title>Draft genome sequence of pyrrolomycin-producing Streptomyces vitaminophilus.</title>
        <authorList>
            <person name="Graham D.E."/>
            <person name="Mahan K.M."/>
            <person name="Klingeman D.M."/>
            <person name="Hettich R.L."/>
            <person name="Parry R.J."/>
        </authorList>
    </citation>
    <scope>NUCLEOTIDE SEQUENCE [LARGE SCALE GENOMIC DNA]</scope>
    <source>
        <strain evidence="2 3">ATCC 31673</strain>
    </source>
</reference>
<comment type="caution">
    <text evidence="2">The sequence shown here is derived from an EMBL/GenBank/DDBJ whole genome shotgun (WGS) entry which is preliminary data.</text>
</comment>
<gene>
    <name evidence="2" type="ORF">AQ490_08775</name>
</gene>
<dbReference type="InterPro" id="IPR043746">
    <property type="entry name" value="DUF5691"/>
</dbReference>
<proteinExistence type="predicted"/>
<dbReference type="RefSeq" id="WP_026219910.1">
    <property type="nucleotide sequence ID" value="NZ_LLZU01000038.1"/>
</dbReference>
<protein>
    <submittedName>
        <fullName evidence="2">Uncharacterized protein</fullName>
    </submittedName>
</protein>
<feature type="region of interest" description="Disordered" evidence="1">
    <location>
        <begin position="413"/>
        <end position="439"/>
    </location>
</feature>